<evidence type="ECO:0000256" key="3">
    <source>
        <dbReference type="PROSITE-ProRule" id="PRU00703"/>
    </source>
</evidence>
<dbReference type="Pfam" id="PF00571">
    <property type="entry name" value="CBS"/>
    <property type="match status" value="2"/>
</dbReference>
<dbReference type="CDD" id="cd04590">
    <property type="entry name" value="CBS_pair_CorC_HlyC_assoc"/>
    <property type="match status" value="1"/>
</dbReference>
<dbReference type="Gene3D" id="3.30.465.10">
    <property type="match status" value="1"/>
</dbReference>
<dbReference type="SUPFAM" id="SSF56176">
    <property type="entry name" value="FAD-binding/transporter-associated domain-like"/>
    <property type="match status" value="1"/>
</dbReference>
<evidence type="ECO:0000313" key="6">
    <source>
        <dbReference type="EMBL" id="RGU93307.1"/>
    </source>
</evidence>
<gene>
    <name evidence="7" type="ORF">DWV56_09960</name>
    <name evidence="6" type="ORF">DWW32_02990</name>
</gene>
<feature type="domain" description="CBS" evidence="5">
    <location>
        <begin position="230"/>
        <end position="289"/>
    </location>
</feature>
<dbReference type="RefSeq" id="WP_118324714.1">
    <property type="nucleotide sequence ID" value="NZ_CAUHPN010000069.1"/>
</dbReference>
<dbReference type="AlphaFoldDB" id="A0A395W9Y5"/>
<keyword evidence="2 3" id="KW-0129">CBS domain</keyword>
<dbReference type="Proteomes" id="UP000284651">
    <property type="component" value="Unassembled WGS sequence"/>
</dbReference>
<evidence type="ECO:0000256" key="1">
    <source>
        <dbReference type="ARBA" id="ARBA00022737"/>
    </source>
</evidence>
<evidence type="ECO:0000313" key="7">
    <source>
        <dbReference type="EMBL" id="RGW73036.1"/>
    </source>
</evidence>
<keyword evidence="4" id="KW-0472">Membrane</keyword>
<dbReference type="GO" id="GO:0050660">
    <property type="term" value="F:flavin adenine dinucleotide binding"/>
    <property type="evidence" value="ECO:0007669"/>
    <property type="project" value="InterPro"/>
</dbReference>
<dbReference type="InterPro" id="IPR036318">
    <property type="entry name" value="FAD-bd_PCMH-like_sf"/>
</dbReference>
<dbReference type="InterPro" id="IPR046342">
    <property type="entry name" value="CBS_dom_sf"/>
</dbReference>
<accession>A0A395W9Y5</accession>
<dbReference type="PROSITE" id="PS51371">
    <property type="entry name" value="CBS"/>
    <property type="match status" value="1"/>
</dbReference>
<dbReference type="PANTHER" id="PTHR43099:SF2">
    <property type="entry name" value="UPF0053 PROTEIN YRKA"/>
    <property type="match status" value="1"/>
</dbReference>
<name>A0A395W9Y5_9FIRM</name>
<dbReference type="InterPro" id="IPR044751">
    <property type="entry name" value="Ion_transp-like_CBS"/>
</dbReference>
<reference evidence="8 9" key="1">
    <citation type="submission" date="2018-08" db="EMBL/GenBank/DDBJ databases">
        <title>A genome reference for cultivated species of the human gut microbiota.</title>
        <authorList>
            <person name="Zou Y."/>
            <person name="Xue W."/>
            <person name="Luo G."/>
        </authorList>
    </citation>
    <scope>NUCLEOTIDE SEQUENCE [LARGE SCALE GENOMIC DNA]</scope>
    <source>
        <strain evidence="7 9">AF10-31</strain>
        <strain evidence="6 8">AF15-20</strain>
    </source>
</reference>
<keyword evidence="4" id="KW-0812">Transmembrane</keyword>
<evidence type="ECO:0000256" key="2">
    <source>
        <dbReference type="ARBA" id="ARBA00023122"/>
    </source>
</evidence>
<dbReference type="GeneID" id="66579105"/>
<dbReference type="InterPro" id="IPR005170">
    <property type="entry name" value="Transptr-assoc_dom"/>
</dbReference>
<evidence type="ECO:0000256" key="4">
    <source>
        <dbReference type="SAM" id="Phobius"/>
    </source>
</evidence>
<dbReference type="EMBL" id="QSAT01000036">
    <property type="protein sequence ID" value="RGW73036.1"/>
    <property type="molecule type" value="Genomic_DNA"/>
</dbReference>
<evidence type="ECO:0000313" key="8">
    <source>
        <dbReference type="Proteomes" id="UP000265489"/>
    </source>
</evidence>
<comment type="caution">
    <text evidence="6">The sequence shown here is derived from an EMBL/GenBank/DDBJ whole genome shotgun (WGS) entry which is preliminary data.</text>
</comment>
<dbReference type="SUPFAM" id="SSF54631">
    <property type="entry name" value="CBS-domain pair"/>
    <property type="match status" value="1"/>
</dbReference>
<dbReference type="InterPro" id="IPR016169">
    <property type="entry name" value="FAD-bd_PCMH_sub2"/>
</dbReference>
<evidence type="ECO:0000313" key="9">
    <source>
        <dbReference type="Proteomes" id="UP000284651"/>
    </source>
</evidence>
<dbReference type="Pfam" id="PF03471">
    <property type="entry name" value="CorC_HlyC"/>
    <property type="match status" value="1"/>
</dbReference>
<dbReference type="EMBL" id="QRYQ01000003">
    <property type="protein sequence ID" value="RGU93307.1"/>
    <property type="molecule type" value="Genomic_DNA"/>
</dbReference>
<feature type="transmembrane region" description="Helical" evidence="4">
    <location>
        <begin position="6"/>
        <end position="27"/>
    </location>
</feature>
<keyword evidence="1" id="KW-0677">Repeat</keyword>
<dbReference type="Proteomes" id="UP000265489">
    <property type="component" value="Unassembled WGS sequence"/>
</dbReference>
<feature type="transmembrane region" description="Helical" evidence="4">
    <location>
        <begin position="67"/>
        <end position="87"/>
    </location>
</feature>
<evidence type="ECO:0000259" key="5">
    <source>
        <dbReference type="PROSITE" id="PS51371"/>
    </source>
</evidence>
<dbReference type="PANTHER" id="PTHR43099">
    <property type="entry name" value="UPF0053 PROTEIN YRKA"/>
    <property type="match status" value="1"/>
</dbReference>
<dbReference type="InterPro" id="IPR000644">
    <property type="entry name" value="CBS_dom"/>
</dbReference>
<keyword evidence="4" id="KW-1133">Transmembrane helix</keyword>
<dbReference type="SMART" id="SM01091">
    <property type="entry name" value="CorC_HlyC"/>
    <property type="match status" value="1"/>
</dbReference>
<dbReference type="Gene3D" id="3.10.580.10">
    <property type="entry name" value="CBS-domain"/>
    <property type="match status" value="1"/>
</dbReference>
<sequence length="396" mass="46003">MNLPILILFTFILNILFSMTSSIVSTNKEIEDESYKYQATLKWLSLCMEIFGTLMSVIYLQPMIHTPLLYVVVLLLVYVYILLSDLLPRKFANAHSDKFEKTFMSIAKGIQSLFTPFTFFLRFEVEKEQEDYSEEDIYEVINGGGVEPSQKEFIENLFEFDDTPVEEICTHRSEVVCLYLNDDKETWKKTILENRHTLYPVCDEDNDDVVGILDTRDYFRLDSIEQDNVINKAMDQPFFISQNMKADVLLKEMKIKKVYFAVLLDEYGGMTGIVTLHDIIETLLGEIQEDDDIEEPDPIQQIDSDQFRIYGQADIEDVEKALGISLEDEDCDTFGGYILNHYGQIPDEGSHFKVSLDLMDVYVKEVKNHRIGQTIVQIKRKEEGNQHESTEKRNRD</sequence>
<organism evidence="6 8">
    <name type="scientific">Holdemanella biformis</name>
    <dbReference type="NCBI Taxonomy" id="1735"/>
    <lineage>
        <taxon>Bacteria</taxon>
        <taxon>Bacillati</taxon>
        <taxon>Bacillota</taxon>
        <taxon>Erysipelotrichia</taxon>
        <taxon>Erysipelotrichales</taxon>
        <taxon>Erysipelotrichaceae</taxon>
        <taxon>Holdemanella</taxon>
    </lineage>
</organism>
<proteinExistence type="predicted"/>
<feature type="transmembrane region" description="Helical" evidence="4">
    <location>
        <begin position="39"/>
        <end position="61"/>
    </location>
</feature>
<dbReference type="InterPro" id="IPR051676">
    <property type="entry name" value="UPF0053_domain"/>
</dbReference>
<protein>
    <submittedName>
        <fullName evidence="6">HlyC/CorC family transporter</fullName>
    </submittedName>
</protein>